<protein>
    <recommendedName>
        <fullName evidence="2">BTB domain-containing protein</fullName>
    </recommendedName>
</protein>
<dbReference type="InterPro" id="IPR000210">
    <property type="entry name" value="BTB/POZ_dom"/>
</dbReference>
<organism evidence="3">
    <name type="scientific">Psilocybe cubensis</name>
    <name type="common">Psychedelic mushroom</name>
    <name type="synonym">Stropharia cubensis</name>
    <dbReference type="NCBI Taxonomy" id="181762"/>
    <lineage>
        <taxon>Eukaryota</taxon>
        <taxon>Fungi</taxon>
        <taxon>Dikarya</taxon>
        <taxon>Basidiomycota</taxon>
        <taxon>Agaricomycotina</taxon>
        <taxon>Agaricomycetes</taxon>
        <taxon>Agaricomycetidae</taxon>
        <taxon>Agaricales</taxon>
        <taxon>Agaricineae</taxon>
        <taxon>Strophariaceae</taxon>
        <taxon>Psilocybe</taxon>
    </lineage>
</organism>
<dbReference type="EMBL" id="JAFIQS010000009">
    <property type="protein sequence ID" value="KAG5165472.1"/>
    <property type="molecule type" value="Genomic_DNA"/>
</dbReference>
<evidence type="ECO:0000256" key="1">
    <source>
        <dbReference type="SAM" id="MobiDB-lite"/>
    </source>
</evidence>
<accession>A0A8H7XR15</accession>
<feature type="region of interest" description="Disordered" evidence="1">
    <location>
        <begin position="1"/>
        <end position="29"/>
    </location>
</feature>
<dbReference type="OrthoDB" id="2746456at2759"/>
<proteinExistence type="predicted"/>
<comment type="caution">
    <text evidence="3">The sequence shown here is derived from an EMBL/GenBank/DDBJ whole genome shotgun (WGS) entry which is preliminary data.</text>
</comment>
<gene>
    <name evidence="3" type="ORF">JR316_009051</name>
</gene>
<dbReference type="Gene3D" id="3.30.710.10">
    <property type="entry name" value="Potassium Channel Kv1.1, Chain A"/>
    <property type="match status" value="1"/>
</dbReference>
<feature type="domain" description="BTB" evidence="2">
    <location>
        <begin position="45"/>
        <end position="137"/>
    </location>
</feature>
<evidence type="ECO:0000313" key="3">
    <source>
        <dbReference type="EMBL" id="KAG5165472.1"/>
    </source>
</evidence>
<evidence type="ECO:0000259" key="2">
    <source>
        <dbReference type="PROSITE" id="PS50097"/>
    </source>
</evidence>
<dbReference type="PROSITE" id="PS50097">
    <property type="entry name" value="BTB"/>
    <property type="match status" value="1"/>
</dbReference>
<dbReference type="InterPro" id="IPR011333">
    <property type="entry name" value="SKP1/BTB/POZ_sf"/>
</dbReference>
<name>A0A8H7XR15_PSICU</name>
<sequence>MDETDEKVSLKRKLNSDDGEQSAAYSPRKNASTYLKHEMHWLLDGNMLLQIGKTRFKIHRSRLASESRWFQALVELRAGNSPDIPTEYRNTIDEAIKSAQKVGECDLFFLDFEDGPNANKFAALLSAMQYGIEFVYENPSFSTVADIYEASQFFDVPRYSKFSEMYLKTMFDDSFESIPPNPSPYAARALILGDCYGLQDIKRRCFYDLARTHPIAIPTEDDASDCVPSASDIDDANSTILIDLLNIQRRLALSWDSIYLAIDEGKFCDIPSCTHRHCAADLVGLKAAKIQHPFDPITAMNVMLATASQKKSSCKVQKKRLEDFFDQQSNQIWEEMAEWAGISESEALE</sequence>
<dbReference type="AlphaFoldDB" id="A0A8H7XR15"/>
<reference evidence="3" key="1">
    <citation type="submission" date="2021-02" db="EMBL/GenBank/DDBJ databases">
        <title>Psilocybe cubensis genome.</title>
        <authorList>
            <person name="Mckernan K.J."/>
            <person name="Crawford S."/>
            <person name="Trippe A."/>
            <person name="Kane L.T."/>
            <person name="Mclaughlin S."/>
        </authorList>
    </citation>
    <scope>NUCLEOTIDE SEQUENCE [LARGE SCALE GENOMIC DNA]</scope>
    <source>
        <strain evidence="3">MGC-MH-2018</strain>
    </source>
</reference>